<evidence type="ECO:0000313" key="3">
    <source>
        <dbReference type="Proteomes" id="UP000275356"/>
    </source>
</evidence>
<sequence>MSVAAVGIASIVASMLGVRWGILPLLVVVVVLALIAALGGRFTRRWRVAVLDRGELISGNAWVALLAVPVAALVIGFWTLHGFGAPDAFNQTWDNVFHLSAIQYILENGDASSLTILSMTWNEGPYGFYPATWHALASLVAEVTGASPMVAANATNLVIASLVWPLSATALTLTLLRPGVKTALVAGLVFAGFSGFPYLLLEYGVLYPNFLSYALIPAVLALLAAFLGVGTYRLTTTFRGLGLGLMGLVGVALAHPNGGMLVAAIALVPIGFVAFRVGVPLWRARRWGRLALLGAAAVCLLLVYCVAWGKLRPAEGWPPVEQVPQAVGELIFQSGYARPAAWGISVLAVVGAVTLVRRRSPSSWLVGGWALVGVLFVIVASVDSERLRWFTGVWFNNTPRLAAALPLVVAPVAVYGAQVTWRWIRTRLPRETPRSRVLLVGALCAALLVATVVRTAQSSSGWIASLMRVVDDARALNPDEFALIERLPDTVGDDALLAVNPFYGGSFAYPLVGVDVTWHHLGHGPDADVDLIDFGLSTAEPGDEVCQAVIDSGVTHVLDFSGNPMAPNNPNAELPGLENLADSDVVELVDSQGDAKLWAITGCG</sequence>
<feature type="transmembrane region" description="Helical" evidence="1">
    <location>
        <begin position="157"/>
        <end position="176"/>
    </location>
</feature>
<evidence type="ECO:0000313" key="2">
    <source>
        <dbReference type="EMBL" id="ROR95749.1"/>
    </source>
</evidence>
<feature type="transmembrane region" description="Helical" evidence="1">
    <location>
        <begin position="436"/>
        <end position="453"/>
    </location>
</feature>
<feature type="transmembrane region" description="Helical" evidence="1">
    <location>
        <begin position="402"/>
        <end position="424"/>
    </location>
</feature>
<dbReference type="Proteomes" id="UP000275356">
    <property type="component" value="Unassembled WGS sequence"/>
</dbReference>
<feature type="transmembrane region" description="Helical" evidence="1">
    <location>
        <begin position="61"/>
        <end position="80"/>
    </location>
</feature>
<feature type="transmembrane region" description="Helical" evidence="1">
    <location>
        <begin position="339"/>
        <end position="356"/>
    </location>
</feature>
<dbReference type="OrthoDB" id="3169698at2"/>
<accession>A0A3N2D7I2</accession>
<feature type="transmembrane region" description="Helical" evidence="1">
    <location>
        <begin position="183"/>
        <end position="201"/>
    </location>
</feature>
<dbReference type="Pfam" id="PF20176">
    <property type="entry name" value="DUF6541"/>
    <property type="match status" value="1"/>
</dbReference>
<gene>
    <name evidence="2" type="ORF">EDD28_0311</name>
</gene>
<feature type="transmembrane region" description="Helical" evidence="1">
    <location>
        <begin position="260"/>
        <end position="278"/>
    </location>
</feature>
<feature type="transmembrane region" description="Helical" evidence="1">
    <location>
        <begin position="236"/>
        <end position="254"/>
    </location>
</feature>
<comment type="caution">
    <text evidence="2">The sequence shown here is derived from an EMBL/GenBank/DDBJ whole genome shotgun (WGS) entry which is preliminary data.</text>
</comment>
<keyword evidence="1" id="KW-0472">Membrane</keyword>
<dbReference type="AlphaFoldDB" id="A0A3N2D7I2"/>
<dbReference type="EMBL" id="RKHQ01000001">
    <property type="protein sequence ID" value="ROR95749.1"/>
    <property type="molecule type" value="Genomic_DNA"/>
</dbReference>
<proteinExistence type="predicted"/>
<feature type="transmembrane region" description="Helical" evidence="1">
    <location>
        <begin position="363"/>
        <end position="382"/>
    </location>
</feature>
<feature type="transmembrane region" description="Helical" evidence="1">
    <location>
        <begin position="20"/>
        <end position="40"/>
    </location>
</feature>
<protein>
    <recommendedName>
        <fullName evidence="4">4-amino-4-deoxy-L-arabinose transferase-like glycosyltransferase</fullName>
    </recommendedName>
</protein>
<keyword evidence="3" id="KW-1185">Reference proteome</keyword>
<keyword evidence="1" id="KW-0812">Transmembrane</keyword>
<dbReference type="InterPro" id="IPR046671">
    <property type="entry name" value="DUF6541"/>
</dbReference>
<evidence type="ECO:0000256" key="1">
    <source>
        <dbReference type="SAM" id="Phobius"/>
    </source>
</evidence>
<keyword evidence="1" id="KW-1133">Transmembrane helix</keyword>
<feature type="transmembrane region" description="Helical" evidence="1">
    <location>
        <begin position="207"/>
        <end position="229"/>
    </location>
</feature>
<evidence type="ECO:0008006" key="4">
    <source>
        <dbReference type="Google" id="ProtNLM"/>
    </source>
</evidence>
<feature type="transmembrane region" description="Helical" evidence="1">
    <location>
        <begin position="290"/>
        <end position="309"/>
    </location>
</feature>
<name>A0A3N2D7I2_9MICO</name>
<organism evidence="2 3">
    <name type="scientific">Salana multivorans</name>
    <dbReference type="NCBI Taxonomy" id="120377"/>
    <lineage>
        <taxon>Bacteria</taxon>
        <taxon>Bacillati</taxon>
        <taxon>Actinomycetota</taxon>
        <taxon>Actinomycetes</taxon>
        <taxon>Micrococcales</taxon>
        <taxon>Beutenbergiaceae</taxon>
        <taxon>Salana</taxon>
    </lineage>
</organism>
<reference evidence="2 3" key="1">
    <citation type="submission" date="2018-11" db="EMBL/GenBank/DDBJ databases">
        <title>Sequencing the genomes of 1000 actinobacteria strains.</title>
        <authorList>
            <person name="Klenk H.-P."/>
        </authorList>
    </citation>
    <scope>NUCLEOTIDE SEQUENCE [LARGE SCALE GENOMIC DNA]</scope>
    <source>
        <strain evidence="2 3">DSM 13521</strain>
    </source>
</reference>